<dbReference type="CDD" id="cd03257">
    <property type="entry name" value="ABC_NikE_OppD_transporters"/>
    <property type="match status" value="2"/>
</dbReference>
<evidence type="ECO:0000256" key="3">
    <source>
        <dbReference type="ARBA" id="ARBA00022448"/>
    </source>
</evidence>
<evidence type="ECO:0000256" key="2">
    <source>
        <dbReference type="ARBA" id="ARBA00005417"/>
    </source>
</evidence>
<dbReference type="Proteomes" id="UP001279642">
    <property type="component" value="Unassembled WGS sequence"/>
</dbReference>
<dbReference type="NCBIfam" id="NF008453">
    <property type="entry name" value="PRK11308.1"/>
    <property type="match status" value="2"/>
</dbReference>
<evidence type="ECO:0000256" key="4">
    <source>
        <dbReference type="ARBA" id="ARBA00022475"/>
    </source>
</evidence>
<evidence type="ECO:0000256" key="1">
    <source>
        <dbReference type="ARBA" id="ARBA00004417"/>
    </source>
</evidence>
<dbReference type="PROSITE" id="PS00211">
    <property type="entry name" value="ABC_TRANSPORTER_1"/>
    <property type="match status" value="2"/>
</dbReference>
<evidence type="ECO:0000256" key="5">
    <source>
        <dbReference type="ARBA" id="ARBA00022741"/>
    </source>
</evidence>
<dbReference type="Pfam" id="PF08352">
    <property type="entry name" value="oligo_HPY"/>
    <property type="match status" value="2"/>
</dbReference>
<dbReference type="PANTHER" id="PTHR43297:SF2">
    <property type="entry name" value="DIPEPTIDE TRANSPORT ATP-BINDING PROTEIN DPPD"/>
    <property type="match status" value="1"/>
</dbReference>
<reference evidence="9 10" key="1">
    <citation type="journal article" date="2016" name="Antonie Van Leeuwenhoek">
        <title>Dongia soli sp. nov., isolated from soil from Dokdo, Korea.</title>
        <authorList>
            <person name="Kim D.U."/>
            <person name="Lee H."/>
            <person name="Kim H."/>
            <person name="Kim S.G."/>
            <person name="Ka J.O."/>
        </authorList>
    </citation>
    <scope>NUCLEOTIDE SEQUENCE [LARGE SCALE GENOMIC DNA]</scope>
    <source>
        <strain evidence="9 10">D78</strain>
    </source>
</reference>
<dbReference type="SMART" id="SM00382">
    <property type="entry name" value="AAA"/>
    <property type="match status" value="2"/>
</dbReference>
<dbReference type="EMBL" id="JAXCLW010000012">
    <property type="protein sequence ID" value="MDY0885697.1"/>
    <property type="molecule type" value="Genomic_DNA"/>
</dbReference>
<proteinExistence type="inferred from homology"/>
<name>A0ABU5EIQ8_9PROT</name>
<comment type="similarity">
    <text evidence="2">Belongs to the ABC transporter superfamily.</text>
</comment>
<gene>
    <name evidence="9" type="ORF">SMD27_22860</name>
</gene>
<evidence type="ECO:0000313" key="10">
    <source>
        <dbReference type="Proteomes" id="UP001279642"/>
    </source>
</evidence>
<feature type="domain" description="ABC transporter" evidence="8">
    <location>
        <begin position="25"/>
        <end position="276"/>
    </location>
</feature>
<dbReference type="InterPro" id="IPR013563">
    <property type="entry name" value="Oligopep_ABC_C"/>
</dbReference>
<evidence type="ECO:0000313" key="9">
    <source>
        <dbReference type="EMBL" id="MDY0885697.1"/>
    </source>
</evidence>
<sequence>MTAQPSHHDATIQPGSGRKIGGVILDLQDLAVQFATPTGPVTVVDGLSFKLRQGETLCIAGESGSGKSVTSLSLMGLLPKPGGRVIRGSAMFNGRDLFKLDDVAMQEIRGNDIAMIFQEPMTSLNPVLSIGTQMTESLRRHRGLSDAQARKRAVEALQAVRIPEAAKRLKQYPHEMSGGMRQRVMIAMAMSCDPKVLIADEPTTALDVTIQAQILELMADLRRETGTAIIMITHDMGVVAEMADRVIVMRYGKMVEGGAVEAIFTNPQHDYTKALLDAVPKFSAGARAPKMPVQPEQPKPVLSVRDLVVRFDIKGGLLHRTQQRVHAVEKVSFDLMPQETLALVGESGCGKSTAAKAVLRLVPSTGSIKIEDKDIASISGRELQHLRRQMQMVFQDPFASLDPRMTVGDLVAEPLVIHGISNGSELKDRVAYLFRRVGLTAEQATRYPHEFSGGQRQRICIARALALNPKVIIADESVSALDVSIQAQILDLLRELQAEFGLSYLFISHDMAVVEEISHRIAVMYLGQIVETGPTASVLGNPQHPYTKKLLAAVPIPDPLRRNMVRQRLEGEVPSPFRPVNFVPSYVSYRDLGGGHLVAAE</sequence>
<dbReference type="PANTHER" id="PTHR43297">
    <property type="entry name" value="OLIGOPEPTIDE TRANSPORT ATP-BINDING PROTEIN APPD"/>
    <property type="match status" value="1"/>
</dbReference>
<feature type="domain" description="ABC transporter" evidence="8">
    <location>
        <begin position="302"/>
        <end position="551"/>
    </location>
</feature>
<comment type="subcellular location">
    <subcellularLocation>
        <location evidence="1">Cell inner membrane</location>
        <topology evidence="1">Peripheral membrane protein</topology>
    </subcellularLocation>
</comment>
<protein>
    <submittedName>
        <fullName evidence="9">ABC transporter ATP-binding protein</fullName>
    </submittedName>
</protein>
<accession>A0ABU5EIQ8</accession>
<dbReference type="InterPro" id="IPR050388">
    <property type="entry name" value="ABC_Ni/Peptide_Import"/>
</dbReference>
<evidence type="ECO:0000259" key="8">
    <source>
        <dbReference type="PROSITE" id="PS50893"/>
    </source>
</evidence>
<keyword evidence="10" id="KW-1185">Reference proteome</keyword>
<dbReference type="InterPro" id="IPR027417">
    <property type="entry name" value="P-loop_NTPase"/>
</dbReference>
<keyword evidence="4" id="KW-1003">Cell membrane</keyword>
<organism evidence="9 10">
    <name type="scientific">Dongia soli</name>
    <dbReference type="NCBI Taxonomy" id="600628"/>
    <lineage>
        <taxon>Bacteria</taxon>
        <taxon>Pseudomonadati</taxon>
        <taxon>Pseudomonadota</taxon>
        <taxon>Alphaproteobacteria</taxon>
        <taxon>Rhodospirillales</taxon>
        <taxon>Dongiaceae</taxon>
        <taxon>Dongia</taxon>
    </lineage>
</organism>
<dbReference type="NCBIfam" id="NF007739">
    <property type="entry name" value="PRK10419.1"/>
    <property type="match status" value="2"/>
</dbReference>
<dbReference type="InterPro" id="IPR003439">
    <property type="entry name" value="ABC_transporter-like_ATP-bd"/>
</dbReference>
<keyword evidence="6 9" id="KW-0067">ATP-binding</keyword>
<keyword evidence="5" id="KW-0547">Nucleotide-binding</keyword>
<dbReference type="NCBIfam" id="TIGR01727">
    <property type="entry name" value="oligo_HPY"/>
    <property type="match status" value="1"/>
</dbReference>
<dbReference type="SUPFAM" id="SSF52540">
    <property type="entry name" value="P-loop containing nucleoside triphosphate hydrolases"/>
    <property type="match status" value="2"/>
</dbReference>
<comment type="caution">
    <text evidence="9">The sequence shown here is derived from an EMBL/GenBank/DDBJ whole genome shotgun (WGS) entry which is preliminary data.</text>
</comment>
<dbReference type="RefSeq" id="WP_320510772.1">
    <property type="nucleotide sequence ID" value="NZ_JAXCLW010000012.1"/>
</dbReference>
<keyword evidence="3" id="KW-0813">Transport</keyword>
<dbReference type="Gene3D" id="3.40.50.300">
    <property type="entry name" value="P-loop containing nucleotide triphosphate hydrolases"/>
    <property type="match status" value="2"/>
</dbReference>
<keyword evidence="7" id="KW-0472">Membrane</keyword>
<dbReference type="InterPro" id="IPR017871">
    <property type="entry name" value="ABC_transporter-like_CS"/>
</dbReference>
<dbReference type="InterPro" id="IPR003593">
    <property type="entry name" value="AAA+_ATPase"/>
</dbReference>
<evidence type="ECO:0000256" key="7">
    <source>
        <dbReference type="ARBA" id="ARBA00023136"/>
    </source>
</evidence>
<dbReference type="Pfam" id="PF00005">
    <property type="entry name" value="ABC_tran"/>
    <property type="match status" value="2"/>
</dbReference>
<dbReference type="PROSITE" id="PS50893">
    <property type="entry name" value="ABC_TRANSPORTER_2"/>
    <property type="match status" value="2"/>
</dbReference>
<dbReference type="GO" id="GO:0005524">
    <property type="term" value="F:ATP binding"/>
    <property type="evidence" value="ECO:0007669"/>
    <property type="project" value="UniProtKB-KW"/>
</dbReference>
<evidence type="ECO:0000256" key="6">
    <source>
        <dbReference type="ARBA" id="ARBA00022840"/>
    </source>
</evidence>